<dbReference type="EMBL" id="QVIG01000001">
    <property type="protein sequence ID" value="RGD58301.1"/>
    <property type="molecule type" value="Genomic_DNA"/>
</dbReference>
<evidence type="ECO:0000256" key="1">
    <source>
        <dbReference type="SAM" id="MobiDB-lite"/>
    </source>
</evidence>
<evidence type="ECO:0000313" key="3">
    <source>
        <dbReference type="Proteomes" id="UP000263377"/>
    </source>
</evidence>
<comment type="caution">
    <text evidence="2">The sequence shown here is derived from an EMBL/GenBank/DDBJ whole genome shotgun (WGS) entry which is preliminary data.</text>
</comment>
<evidence type="ECO:0000313" key="2">
    <source>
        <dbReference type="EMBL" id="RGD58301.1"/>
    </source>
</evidence>
<proteinExistence type="predicted"/>
<dbReference type="AlphaFoldDB" id="A0A372ZRB6"/>
<dbReference type="Proteomes" id="UP000263377">
    <property type="component" value="Unassembled WGS sequence"/>
</dbReference>
<gene>
    <name evidence="2" type="ORF">DR950_11325</name>
</gene>
<sequence>MIRAVPGHHLVHPDHHLVSPDPGSDVTTRIEAPATGAFTIVMRDDTSYCVRTLGRAPAGGGTVSPGGSAPAVAEAYRAFQRDLRDALRTVVPRPGGLRFHLVDAHRLELAVRRRVTGGPPVSLDPLLDRAVRPLRVSRGFLLGGRRQVGLVPRPGAAPILDQIASLPPDPAGRGYTLIEDDIATGGTVAAVIRLFQDAGRRVRHVIPGIRLGGSAHSPILGAAVDPVLHYRTAAGPDGPALELLDPRNFLLGLSGLVVRLPDGTWGRTPYWPPFVRTSARLGSPAGADREFAVLMLEANARFVARVDHLLRRTLRVADLRPDVGRPLLSLGMAEPGEPVRSVLRKLQTGMESWSELIAEVEERGTDVPAGSAAR</sequence>
<dbReference type="SUPFAM" id="SSF53271">
    <property type="entry name" value="PRTase-like"/>
    <property type="match status" value="1"/>
</dbReference>
<protein>
    <recommendedName>
        <fullName evidence="4">Phosphoribosyltransferase</fullName>
    </recommendedName>
</protein>
<evidence type="ECO:0008006" key="4">
    <source>
        <dbReference type="Google" id="ProtNLM"/>
    </source>
</evidence>
<feature type="region of interest" description="Disordered" evidence="1">
    <location>
        <begin position="1"/>
        <end position="25"/>
    </location>
</feature>
<keyword evidence="3" id="KW-1185">Reference proteome</keyword>
<name>A0A372ZRB6_9ACTN</name>
<accession>A0A372ZRB6</accession>
<dbReference type="RefSeq" id="WP_117486931.1">
    <property type="nucleotide sequence ID" value="NZ_QVIG01000001.1"/>
</dbReference>
<organism evidence="2 3">
    <name type="scientific">Kitasatospora xanthocidica</name>
    <dbReference type="NCBI Taxonomy" id="83382"/>
    <lineage>
        <taxon>Bacteria</taxon>
        <taxon>Bacillati</taxon>
        <taxon>Actinomycetota</taxon>
        <taxon>Actinomycetes</taxon>
        <taxon>Kitasatosporales</taxon>
        <taxon>Streptomycetaceae</taxon>
        <taxon>Kitasatospora</taxon>
    </lineage>
</organism>
<dbReference type="InterPro" id="IPR029057">
    <property type="entry name" value="PRTase-like"/>
</dbReference>
<reference evidence="2 3" key="1">
    <citation type="submission" date="2018-08" db="EMBL/GenBank/DDBJ databases">
        <title>Diversity &amp; Physiological Properties of Lignin-Decomposing Actinobacteria from Soil.</title>
        <authorList>
            <person name="Roh S.G."/>
            <person name="Kim S.B."/>
        </authorList>
    </citation>
    <scope>NUCLEOTIDE SEQUENCE [LARGE SCALE GENOMIC DNA]</scope>
    <source>
        <strain evidence="2 3">MMS17-GH009</strain>
    </source>
</reference>